<evidence type="ECO:0000313" key="2">
    <source>
        <dbReference type="Proteomes" id="UP000711407"/>
    </source>
</evidence>
<gene>
    <name evidence="1" type="ORF">K8V47_02410</name>
</gene>
<dbReference type="EMBL" id="DYXT01000017">
    <property type="protein sequence ID" value="HJE38601.1"/>
    <property type="molecule type" value="Genomic_DNA"/>
</dbReference>
<accession>A0A921E8A9</accession>
<proteinExistence type="predicted"/>
<reference evidence="1" key="2">
    <citation type="submission" date="2021-09" db="EMBL/GenBank/DDBJ databases">
        <authorList>
            <person name="Gilroy R."/>
        </authorList>
    </citation>
    <scope>NUCLEOTIDE SEQUENCE</scope>
    <source>
        <strain evidence="1">4100</strain>
    </source>
</reference>
<reference evidence="1" key="1">
    <citation type="journal article" date="2021" name="PeerJ">
        <title>Extensive microbial diversity within the chicken gut microbiome revealed by metagenomics and culture.</title>
        <authorList>
            <person name="Gilroy R."/>
            <person name="Ravi A."/>
            <person name="Getino M."/>
            <person name="Pursley I."/>
            <person name="Horton D.L."/>
            <person name="Alikhan N.F."/>
            <person name="Baker D."/>
            <person name="Gharbi K."/>
            <person name="Hall N."/>
            <person name="Watson M."/>
            <person name="Adriaenssens E.M."/>
            <person name="Foster-Nyarko E."/>
            <person name="Jarju S."/>
            <person name="Secka A."/>
            <person name="Antonio M."/>
            <person name="Oren A."/>
            <person name="Chaudhuri R.R."/>
            <person name="La Ragione R."/>
            <person name="Hildebrand F."/>
            <person name="Pallen M.J."/>
        </authorList>
    </citation>
    <scope>NUCLEOTIDE SEQUENCE</scope>
    <source>
        <strain evidence="1">4100</strain>
    </source>
</reference>
<organism evidence="1 2">
    <name type="scientific">Candidatus Amulumruptor caecigallinarius</name>
    <dbReference type="NCBI Taxonomy" id="2109911"/>
    <lineage>
        <taxon>Bacteria</taxon>
        <taxon>Pseudomonadati</taxon>
        <taxon>Bacteroidota</taxon>
        <taxon>Bacteroidia</taxon>
        <taxon>Bacteroidales</taxon>
        <taxon>Muribaculaceae</taxon>
        <taxon>Candidatus Amulumruptor</taxon>
    </lineage>
</organism>
<dbReference type="AlphaFoldDB" id="A0A921E8A9"/>
<feature type="non-terminal residue" evidence="1">
    <location>
        <position position="1"/>
    </location>
</feature>
<dbReference type="Proteomes" id="UP000711407">
    <property type="component" value="Unassembled WGS sequence"/>
</dbReference>
<evidence type="ECO:0000313" key="1">
    <source>
        <dbReference type="EMBL" id="HJE38601.1"/>
    </source>
</evidence>
<sequence>QFMEDYQTAYFLKRLDYIDKIFSDDAIIISGVVLKKASREDIEGMPIDFGRQDVLFKRETKTQFLSKLKRHFNDREYIHLTFEDNQTKVINAPRIPKGTAFAIQINQMYNSEGYESPGYSDRGYLTLVLDASKKLPIIHVRYWEPEQNDLMTLDEFMQKWSF</sequence>
<comment type="caution">
    <text evidence="1">The sequence shown here is derived from an EMBL/GenBank/DDBJ whole genome shotgun (WGS) entry which is preliminary data.</text>
</comment>
<name>A0A921E8A9_9BACT</name>
<protein>
    <submittedName>
        <fullName evidence="1">Uncharacterized protein</fullName>
    </submittedName>
</protein>